<feature type="compositionally biased region" description="Polar residues" evidence="1">
    <location>
        <begin position="171"/>
        <end position="182"/>
    </location>
</feature>
<evidence type="ECO:0000313" key="4">
    <source>
        <dbReference type="Proteomes" id="UP000027195"/>
    </source>
</evidence>
<accession>A0A067MA05</accession>
<evidence type="ECO:0000256" key="1">
    <source>
        <dbReference type="SAM" id="MobiDB-lite"/>
    </source>
</evidence>
<dbReference type="InterPro" id="IPR018306">
    <property type="entry name" value="Phage_T5_Orf172_DNA-bd"/>
</dbReference>
<feature type="domain" description="Bacteriophage T5 Orf172 DNA-binding" evidence="2">
    <location>
        <begin position="266"/>
        <end position="354"/>
    </location>
</feature>
<feature type="region of interest" description="Disordered" evidence="1">
    <location>
        <begin position="151"/>
        <end position="182"/>
    </location>
</feature>
<evidence type="ECO:0000259" key="2">
    <source>
        <dbReference type="Pfam" id="PF10544"/>
    </source>
</evidence>
<dbReference type="HOGENOM" id="CLU_020641_1_0_1"/>
<dbReference type="AlphaFoldDB" id="A0A067MA05"/>
<evidence type="ECO:0000313" key="3">
    <source>
        <dbReference type="EMBL" id="KDQ12369.1"/>
    </source>
</evidence>
<protein>
    <recommendedName>
        <fullName evidence="2">Bacteriophage T5 Orf172 DNA-binding domain-containing protein</fullName>
    </recommendedName>
</protein>
<dbReference type="Proteomes" id="UP000027195">
    <property type="component" value="Unassembled WGS sequence"/>
</dbReference>
<keyword evidence="4" id="KW-1185">Reference proteome</keyword>
<name>A0A067MA05_BOTB1</name>
<dbReference type="InParanoid" id="A0A067MA05"/>
<organism evidence="3 4">
    <name type="scientific">Botryobasidium botryosum (strain FD-172 SS1)</name>
    <dbReference type="NCBI Taxonomy" id="930990"/>
    <lineage>
        <taxon>Eukaryota</taxon>
        <taxon>Fungi</taxon>
        <taxon>Dikarya</taxon>
        <taxon>Basidiomycota</taxon>
        <taxon>Agaricomycotina</taxon>
        <taxon>Agaricomycetes</taxon>
        <taxon>Cantharellales</taxon>
        <taxon>Botryobasidiaceae</taxon>
        <taxon>Botryobasidium</taxon>
    </lineage>
</organism>
<feature type="region of interest" description="Disordered" evidence="1">
    <location>
        <begin position="1"/>
        <end position="91"/>
    </location>
</feature>
<dbReference type="Pfam" id="PF10544">
    <property type="entry name" value="T5orf172"/>
    <property type="match status" value="1"/>
</dbReference>
<dbReference type="InterPro" id="IPR053006">
    <property type="entry name" value="Meiosis_regulatory"/>
</dbReference>
<dbReference type="PANTHER" id="PTHR28094">
    <property type="entry name" value="MEIOTICALLY UP-REGULATED GENE 113 PROTEIN"/>
    <property type="match status" value="1"/>
</dbReference>
<dbReference type="STRING" id="930990.A0A067MA05"/>
<feature type="compositionally biased region" description="Low complexity" evidence="1">
    <location>
        <begin position="1"/>
        <end position="10"/>
    </location>
</feature>
<proteinExistence type="predicted"/>
<feature type="compositionally biased region" description="Basic and acidic residues" evidence="1">
    <location>
        <begin position="72"/>
        <end position="83"/>
    </location>
</feature>
<dbReference type="OrthoDB" id="2417614at2759"/>
<dbReference type="PANTHER" id="PTHR28094:SF1">
    <property type="entry name" value="MEIOTICALLY UP-REGULATED GENE 113 PROTEIN"/>
    <property type="match status" value="1"/>
</dbReference>
<sequence>MPHKPGSSLRRPPRGRHSDGGAISTRGVHLPSEPPSPASEPSSPEITPRGRPHAHRPRKSAPAAIPEDDNDSPEKYRRDHGPRPSDTCNAEYRIPQYRITLVQEAFGGVRHTLKLDTYNETFKMRTIDRYIDERDRDYRSEGASIILDRQVEVSTPLPTAPEAPPSSSSPHDQTQCSGITKSTNPERRCLRFVTTVHPLSLFSPGVPIKRYCFHHTKESTTGFYSRVKPNEWIKFEDWVPEYLIPETKTALRVEMEKAVSAKDEPGYIYAYETRSKSPQHVHLKVGRAINLNKRIDEWSKQCGPDEVRLRGWWPGGLSKDTSLLSGRLNAGNRGKYCHRLERLVHLELADLSYNGQYLAPDFPINVPSQSRSAGLPRAPKSPSKAKLVREPCSRCNEVHIEIFTFSRVTAGKLERNEWDSIVRPIIEKWGRFVEDYV</sequence>
<dbReference type="EMBL" id="KL198051">
    <property type="protein sequence ID" value="KDQ12369.1"/>
    <property type="molecule type" value="Genomic_DNA"/>
</dbReference>
<gene>
    <name evidence="3" type="ORF">BOTBODRAFT_134940</name>
</gene>
<feature type="compositionally biased region" description="Basic residues" evidence="1">
    <location>
        <begin position="50"/>
        <end position="59"/>
    </location>
</feature>
<reference evidence="4" key="1">
    <citation type="journal article" date="2014" name="Proc. Natl. Acad. Sci. U.S.A.">
        <title>Extensive sampling of basidiomycete genomes demonstrates inadequacy of the white-rot/brown-rot paradigm for wood decay fungi.</title>
        <authorList>
            <person name="Riley R."/>
            <person name="Salamov A.A."/>
            <person name="Brown D.W."/>
            <person name="Nagy L.G."/>
            <person name="Floudas D."/>
            <person name="Held B.W."/>
            <person name="Levasseur A."/>
            <person name="Lombard V."/>
            <person name="Morin E."/>
            <person name="Otillar R."/>
            <person name="Lindquist E.A."/>
            <person name="Sun H."/>
            <person name="LaButti K.M."/>
            <person name="Schmutz J."/>
            <person name="Jabbour D."/>
            <person name="Luo H."/>
            <person name="Baker S.E."/>
            <person name="Pisabarro A.G."/>
            <person name="Walton J.D."/>
            <person name="Blanchette R.A."/>
            <person name="Henrissat B."/>
            <person name="Martin F."/>
            <person name="Cullen D."/>
            <person name="Hibbett D.S."/>
            <person name="Grigoriev I.V."/>
        </authorList>
    </citation>
    <scope>NUCLEOTIDE SEQUENCE [LARGE SCALE GENOMIC DNA]</scope>
    <source>
        <strain evidence="4">FD-172 SS1</strain>
    </source>
</reference>